<dbReference type="PROSITE" id="PS51029">
    <property type="entry name" value="MADF"/>
    <property type="match status" value="1"/>
</dbReference>
<evidence type="ECO:0000259" key="1">
    <source>
        <dbReference type="PROSITE" id="PS51029"/>
    </source>
</evidence>
<name>A0A0L7K4D4_OPEBR</name>
<dbReference type="Pfam" id="PF10545">
    <property type="entry name" value="MADF_DNA_bdg"/>
    <property type="match status" value="1"/>
</dbReference>
<evidence type="ECO:0000313" key="3">
    <source>
        <dbReference type="Proteomes" id="UP000037510"/>
    </source>
</evidence>
<organism evidence="2 3">
    <name type="scientific">Operophtera brumata</name>
    <name type="common">Winter moth</name>
    <name type="synonym">Phalaena brumata</name>
    <dbReference type="NCBI Taxonomy" id="104452"/>
    <lineage>
        <taxon>Eukaryota</taxon>
        <taxon>Metazoa</taxon>
        <taxon>Ecdysozoa</taxon>
        <taxon>Arthropoda</taxon>
        <taxon>Hexapoda</taxon>
        <taxon>Insecta</taxon>
        <taxon>Pterygota</taxon>
        <taxon>Neoptera</taxon>
        <taxon>Endopterygota</taxon>
        <taxon>Lepidoptera</taxon>
        <taxon>Glossata</taxon>
        <taxon>Ditrysia</taxon>
        <taxon>Geometroidea</taxon>
        <taxon>Geometridae</taxon>
        <taxon>Larentiinae</taxon>
        <taxon>Operophtera</taxon>
    </lineage>
</organism>
<dbReference type="AlphaFoldDB" id="A0A0L7K4D4"/>
<proteinExistence type="predicted"/>
<reference evidence="2 3" key="1">
    <citation type="journal article" date="2015" name="Genome Biol. Evol.">
        <title>The genome of winter moth (Operophtera brumata) provides a genomic perspective on sexual dimorphism and phenology.</title>
        <authorList>
            <person name="Derks M.F."/>
            <person name="Smit S."/>
            <person name="Salis L."/>
            <person name="Schijlen E."/>
            <person name="Bossers A."/>
            <person name="Mateman C."/>
            <person name="Pijl A.S."/>
            <person name="de Ridder D."/>
            <person name="Groenen M.A."/>
            <person name="Visser M.E."/>
            <person name="Megens H.J."/>
        </authorList>
    </citation>
    <scope>NUCLEOTIDE SEQUENCE [LARGE SCALE GENOMIC DNA]</scope>
    <source>
        <strain evidence="2">WM2013NL</strain>
        <tissue evidence="2">Head and thorax</tissue>
    </source>
</reference>
<gene>
    <name evidence="2" type="ORF">OBRU01_25297</name>
</gene>
<sequence>MDIAQQERLNLRLVKEVEKHPCLYKTDSVEYSRRGITDKAWAEVGRVVGWPAFNMEEVEKSKNLLFDSITTDIRKIMRKKKSEGKTQRDLEDIITVLKSLDPESIPIFVAKDLHRLPPVLFDHLDCSALLKDITLLKAQMESIKNTYVTTEQLHNLEVKLHSNRYDSIVDTHIHHRYDQFR</sequence>
<keyword evidence="3" id="KW-1185">Reference proteome</keyword>
<protein>
    <submittedName>
        <fullName evidence="2">Mutant cadherin</fullName>
    </submittedName>
</protein>
<accession>A0A0L7K4D4</accession>
<dbReference type="EMBL" id="JTDY01011236">
    <property type="protein sequence ID" value="KOB57284.1"/>
    <property type="molecule type" value="Genomic_DNA"/>
</dbReference>
<evidence type="ECO:0000313" key="2">
    <source>
        <dbReference type="EMBL" id="KOB57284.1"/>
    </source>
</evidence>
<dbReference type="InterPro" id="IPR006578">
    <property type="entry name" value="MADF-dom"/>
</dbReference>
<dbReference type="Proteomes" id="UP000037510">
    <property type="component" value="Unassembled WGS sequence"/>
</dbReference>
<feature type="domain" description="MADF" evidence="1">
    <location>
        <begin position="12"/>
        <end position="102"/>
    </location>
</feature>
<comment type="caution">
    <text evidence="2">The sequence shown here is derived from an EMBL/GenBank/DDBJ whole genome shotgun (WGS) entry which is preliminary data.</text>
</comment>